<feature type="disulfide bond" evidence="3">
    <location>
        <begin position="414"/>
        <end position="422"/>
    </location>
</feature>
<feature type="disulfide bond" evidence="3">
    <location>
        <begin position="204"/>
        <end position="445"/>
    </location>
</feature>
<dbReference type="InterPro" id="IPR000560">
    <property type="entry name" value="His_Pase_clade-2"/>
</dbReference>
<accession>A0A1W2TKT8</accession>
<dbReference type="STRING" id="77044.A0A1W2TKT8"/>
<gene>
    <name evidence="5" type="ORF">SAMD00023353_1700500</name>
</gene>
<dbReference type="PIRSF" id="PIRSF000894">
    <property type="entry name" value="Acid_phosphatase"/>
    <property type="match status" value="1"/>
</dbReference>
<feature type="chain" id="PRO_5010703305" evidence="4">
    <location>
        <begin position="28"/>
        <end position="484"/>
    </location>
</feature>
<organism evidence="5">
    <name type="scientific">Rosellinia necatrix</name>
    <name type="common">White root-rot fungus</name>
    <dbReference type="NCBI Taxonomy" id="77044"/>
    <lineage>
        <taxon>Eukaryota</taxon>
        <taxon>Fungi</taxon>
        <taxon>Dikarya</taxon>
        <taxon>Ascomycota</taxon>
        <taxon>Pezizomycotina</taxon>
        <taxon>Sordariomycetes</taxon>
        <taxon>Xylariomycetidae</taxon>
        <taxon>Xylariales</taxon>
        <taxon>Xylariaceae</taxon>
        <taxon>Rosellinia</taxon>
    </lineage>
</organism>
<dbReference type="InterPro" id="IPR016274">
    <property type="entry name" value="Histidine_acid_Pase_euk"/>
</dbReference>
<name>A0A1W2TKT8_ROSNE</name>
<evidence type="ECO:0000256" key="2">
    <source>
        <dbReference type="ARBA" id="ARBA00023180"/>
    </source>
</evidence>
<keyword evidence="4" id="KW-0732">Signal</keyword>
<proteinExistence type="predicted"/>
<dbReference type="CDD" id="cd07061">
    <property type="entry name" value="HP_HAP_like"/>
    <property type="match status" value="1"/>
</dbReference>
<dbReference type="PANTHER" id="PTHR20963:SF14">
    <property type="entry name" value="ACID PHOSPHATASE, PUTATIVE-RELATED"/>
    <property type="match status" value="1"/>
</dbReference>
<feature type="signal peptide" evidence="4">
    <location>
        <begin position="1"/>
        <end position="27"/>
    </location>
</feature>
<dbReference type="OrthoDB" id="6509975at2759"/>
<keyword evidence="2" id="KW-0325">Glycoprotein</keyword>
<dbReference type="FunFam" id="3.40.50.1240:FF:000065">
    <property type="entry name" value="Similar to histidine acid phosphatase"/>
    <property type="match status" value="1"/>
</dbReference>
<dbReference type="SUPFAM" id="SSF53254">
    <property type="entry name" value="Phosphoglycerate mutase-like"/>
    <property type="match status" value="1"/>
</dbReference>
<dbReference type="GO" id="GO:0003993">
    <property type="term" value="F:acid phosphatase activity"/>
    <property type="evidence" value="ECO:0007669"/>
    <property type="project" value="UniProtKB-EC"/>
</dbReference>
<dbReference type="OMA" id="FPWVNAS"/>
<feature type="disulfide bond" evidence="3">
    <location>
        <begin position="252"/>
        <end position="265"/>
    </location>
</feature>
<evidence type="ECO:0000256" key="4">
    <source>
        <dbReference type="SAM" id="SignalP"/>
    </source>
</evidence>
<dbReference type="Proteomes" id="UP000054516">
    <property type="component" value="Unassembled WGS sequence"/>
</dbReference>
<reference evidence="5" key="1">
    <citation type="submission" date="2016-03" db="EMBL/GenBank/DDBJ databases">
        <title>Draft genome sequence of Rosellinia necatrix.</title>
        <authorList>
            <person name="Kanematsu S."/>
        </authorList>
    </citation>
    <scope>NUCLEOTIDE SEQUENCE [LARGE SCALE GENOMIC DNA]</scope>
    <source>
        <strain evidence="5">W97</strain>
    </source>
</reference>
<dbReference type="Pfam" id="PF00328">
    <property type="entry name" value="His_Phos_2"/>
    <property type="match status" value="1"/>
</dbReference>
<evidence type="ECO:0000313" key="5">
    <source>
        <dbReference type="EMBL" id="GAP88887.1"/>
    </source>
</evidence>
<dbReference type="AlphaFoldDB" id="A0A1W2TKT8"/>
<keyword evidence="6" id="KW-1185">Reference proteome</keyword>
<feature type="disulfide bond" evidence="3">
    <location>
        <begin position="64"/>
        <end position="388"/>
    </location>
</feature>
<evidence type="ECO:0000256" key="1">
    <source>
        <dbReference type="ARBA" id="ARBA00022801"/>
    </source>
</evidence>
<evidence type="ECO:0000313" key="6">
    <source>
        <dbReference type="Proteomes" id="UP000054516"/>
    </source>
</evidence>
<dbReference type="EMBL" id="DF977462">
    <property type="protein sequence ID" value="GAP88887.1"/>
    <property type="molecule type" value="Genomic_DNA"/>
</dbReference>
<keyword evidence="3" id="KW-1015">Disulfide bond</keyword>
<dbReference type="Gene3D" id="3.40.50.1240">
    <property type="entry name" value="Phosphoglycerate mutase-like"/>
    <property type="match status" value="1"/>
</dbReference>
<dbReference type="EC" id="3.1.3.2" evidence="5"/>
<evidence type="ECO:0000256" key="3">
    <source>
        <dbReference type="PIRSR" id="PIRSR000894-2"/>
    </source>
</evidence>
<protein>
    <submittedName>
        <fullName evidence="5">Putative acid phosphatase</fullName>
        <ecNumber evidence="5">3.1.3.2</ecNumber>
    </submittedName>
</protein>
<dbReference type="PANTHER" id="PTHR20963">
    <property type="entry name" value="MULTIPLE INOSITOL POLYPHOSPHATE PHOSPHATASE-RELATED"/>
    <property type="match status" value="1"/>
</dbReference>
<keyword evidence="1 5" id="KW-0378">Hydrolase</keyword>
<sequence length="484" mass="53168">MHSTDPNHLPRWFQAALVFFLAQPCFATSLYSTYSFNPLEHLGGVAPYFEPQDPPVSPSTPQGCTPVRAAYLNRHAAIYANDFDYEEYLEPFISKLKNHTSIDWSKIPTLNFLSGWTAPITEAEQELLTRVGRVEAAQLGATLTFRYPNLRLPGHVWTSSAERTYKSAQSLVRGLETDDDGIRVVSVYESEQAGANSLTPYKSCPAYSPSAGSEQSSAHLAKFTAPIAARLSALASGFNFTSNDVYGMMELCGYESVVRGSSPFCDLDLFSPDDWLAWEYTADIMYHYNVGYGNPASGVVGLPWLNATAGLLLSDDSDEDMYVSFTHRELPPMVVVAMGLFNNSAFGGGSEAAINDTMPLDRINYHRAWKSSHILPFLGNLAIERLSCKGTHGYDDGEYYRVLVNSAPQPLPDCADGPGTSCSRSGFERYIQDRVAMFQGFSEKCGVDYDNSTDVLSIYADLGSGDGIAVGKRNLHSPYEAFKV</sequence>
<dbReference type="InterPro" id="IPR029033">
    <property type="entry name" value="His_PPase_superfam"/>
</dbReference>
<dbReference type="GO" id="GO:0009277">
    <property type="term" value="C:fungal-type cell wall"/>
    <property type="evidence" value="ECO:0007669"/>
    <property type="project" value="TreeGrafter"/>
</dbReference>